<accession>A0A1G6NPZ7</accession>
<proteinExistence type="predicted"/>
<sequence length="116" mass="12851">MDRHAVAMSTTGGQIVYENHAQDYRLKETKVIPTLGVNPTRNPTLVTEIIPNVTMSTTGGQKCWTTSKASFMTNFTEEKAQTLVATDWKDAPVLVTENKQLEACAPMTDEDLTDKM</sequence>
<evidence type="ECO:0000313" key="2">
    <source>
        <dbReference type="Proteomes" id="UP000198943"/>
    </source>
</evidence>
<name>A0A1G6NPZ7_9FIRM</name>
<keyword evidence="2" id="KW-1185">Reference proteome</keyword>
<reference evidence="2" key="1">
    <citation type="submission" date="2016-10" db="EMBL/GenBank/DDBJ databases">
        <authorList>
            <person name="Varghese N."/>
            <person name="Submissions S."/>
        </authorList>
    </citation>
    <scope>NUCLEOTIDE SEQUENCE [LARGE SCALE GENOMIC DNA]</scope>
    <source>
        <strain evidence="2">DSM 11005</strain>
    </source>
</reference>
<dbReference type="EMBL" id="FMYW01000015">
    <property type="protein sequence ID" value="SDC70040.1"/>
    <property type="molecule type" value="Genomic_DNA"/>
</dbReference>
<dbReference type="AlphaFoldDB" id="A0A1G6NPZ7"/>
<gene>
    <name evidence="1" type="ORF">SAMN04487864_11547</name>
</gene>
<dbReference type="Proteomes" id="UP000198943">
    <property type="component" value="Unassembled WGS sequence"/>
</dbReference>
<protein>
    <submittedName>
        <fullName evidence="1">Uncharacterized protein</fullName>
    </submittedName>
</protein>
<evidence type="ECO:0000313" key="1">
    <source>
        <dbReference type="EMBL" id="SDC70040.1"/>
    </source>
</evidence>
<organism evidence="1 2">
    <name type="scientific">Succiniclasticum ruminis</name>
    <dbReference type="NCBI Taxonomy" id="40841"/>
    <lineage>
        <taxon>Bacteria</taxon>
        <taxon>Bacillati</taxon>
        <taxon>Bacillota</taxon>
        <taxon>Negativicutes</taxon>
        <taxon>Acidaminococcales</taxon>
        <taxon>Acidaminococcaceae</taxon>
        <taxon>Succiniclasticum</taxon>
    </lineage>
</organism>